<organism evidence="3 4">
    <name type="scientific">Dothistroma septosporum (strain NZE10 / CBS 128990)</name>
    <name type="common">Red band needle blight fungus</name>
    <name type="synonym">Mycosphaerella pini</name>
    <dbReference type="NCBI Taxonomy" id="675120"/>
    <lineage>
        <taxon>Eukaryota</taxon>
        <taxon>Fungi</taxon>
        <taxon>Dikarya</taxon>
        <taxon>Ascomycota</taxon>
        <taxon>Pezizomycotina</taxon>
        <taxon>Dothideomycetes</taxon>
        <taxon>Dothideomycetidae</taxon>
        <taxon>Mycosphaerellales</taxon>
        <taxon>Mycosphaerellaceae</taxon>
        <taxon>Dothistroma</taxon>
    </lineage>
</organism>
<keyword evidence="2" id="KW-0732">Signal</keyword>
<feature type="transmembrane region" description="Helical" evidence="1">
    <location>
        <begin position="342"/>
        <end position="365"/>
    </location>
</feature>
<protein>
    <submittedName>
        <fullName evidence="3">Uncharacterized protein</fullName>
    </submittedName>
</protein>
<dbReference type="Proteomes" id="UP000016933">
    <property type="component" value="Unassembled WGS sequence"/>
</dbReference>
<sequence length="488" mass="53502">MAFMTYIAAVVLQTTAASTITARRDADIESLHPIHKTITYGTYDVPPRSQDNGMLRFKQDHDPPCTDCLITSISVNIQYPDGTTADPTNGMWMHHMTFANKGRLDGVCGDQQPAQRFFGAGNDRSPLDLTIGGTHQIGYHIAPHDTLLLSAELMNFHSSSQRIILTATWSYVLSSSPLYTQYAPAMPFWLSVSGCVAADMPAAADSEFTYSSPAFILSPTSDNATGVRHLAWLGNHVHDGAKLQNVTRNGAVICSSEAEYGAESGVDGIAHFEQMPFCTDLGPVESEDEFVVTVEYDTKKWKPMVNEDGTLEGVMGIVLAWVVDSGVVDGGIEVENRDMGGFGVAIGVVMVVTVALLVGWFMLVANRGRKNVWWKSSRYDEVTMRYSRLMSLQGPRKSHSRLSAFSPGRVPHGKNSKVQSAYKNRYKITAASSSLRRLCEGEVSTVTFRTVKASWLLTYSKANSDYETPVLGKATITRDRAGQWPSEN</sequence>
<keyword evidence="1" id="KW-0472">Membrane</keyword>
<keyword evidence="1" id="KW-1133">Transmembrane helix</keyword>
<name>N1PGJ7_DOTSN</name>
<keyword evidence="1" id="KW-0812">Transmembrane</keyword>
<evidence type="ECO:0000313" key="3">
    <source>
        <dbReference type="EMBL" id="EME41507.1"/>
    </source>
</evidence>
<feature type="chain" id="PRO_5004109083" evidence="2">
    <location>
        <begin position="17"/>
        <end position="488"/>
    </location>
</feature>
<keyword evidence="4" id="KW-1185">Reference proteome</keyword>
<evidence type="ECO:0000256" key="1">
    <source>
        <dbReference type="SAM" id="Phobius"/>
    </source>
</evidence>
<accession>N1PGJ7</accession>
<evidence type="ECO:0000313" key="4">
    <source>
        <dbReference type="Proteomes" id="UP000016933"/>
    </source>
</evidence>
<dbReference type="eggNOG" id="ENOG502ST70">
    <property type="taxonomic scope" value="Eukaryota"/>
</dbReference>
<feature type="signal peptide" evidence="2">
    <location>
        <begin position="1"/>
        <end position="16"/>
    </location>
</feature>
<evidence type="ECO:0000256" key="2">
    <source>
        <dbReference type="SAM" id="SignalP"/>
    </source>
</evidence>
<dbReference type="AlphaFoldDB" id="N1PGJ7"/>
<reference evidence="3 4" key="2">
    <citation type="journal article" date="2012" name="PLoS Pathog.">
        <title>Diverse lifestyles and strategies of plant pathogenesis encoded in the genomes of eighteen Dothideomycetes fungi.</title>
        <authorList>
            <person name="Ohm R.A."/>
            <person name="Feau N."/>
            <person name="Henrissat B."/>
            <person name="Schoch C.L."/>
            <person name="Horwitz B.A."/>
            <person name="Barry K.W."/>
            <person name="Condon B.J."/>
            <person name="Copeland A.C."/>
            <person name="Dhillon B."/>
            <person name="Glaser F."/>
            <person name="Hesse C.N."/>
            <person name="Kosti I."/>
            <person name="LaButti K."/>
            <person name="Lindquist E.A."/>
            <person name="Lucas S."/>
            <person name="Salamov A.A."/>
            <person name="Bradshaw R.E."/>
            <person name="Ciuffetti L."/>
            <person name="Hamelin R.C."/>
            <person name="Kema G.H.J."/>
            <person name="Lawrence C."/>
            <person name="Scott J.A."/>
            <person name="Spatafora J.W."/>
            <person name="Turgeon B.G."/>
            <person name="de Wit P.J.G.M."/>
            <person name="Zhong S."/>
            <person name="Goodwin S.B."/>
            <person name="Grigoriev I.V."/>
        </authorList>
    </citation>
    <scope>NUCLEOTIDE SEQUENCE [LARGE SCALE GENOMIC DNA]</scope>
    <source>
        <strain evidence="4">NZE10 / CBS 128990</strain>
    </source>
</reference>
<proteinExistence type="predicted"/>
<dbReference type="EMBL" id="KB446542">
    <property type="protein sequence ID" value="EME41507.1"/>
    <property type="molecule type" value="Genomic_DNA"/>
</dbReference>
<dbReference type="OrthoDB" id="4142625at2759"/>
<dbReference type="HOGENOM" id="CLU_559003_0_0_1"/>
<gene>
    <name evidence="3" type="ORF">DOTSEDRAFT_36893</name>
</gene>
<reference evidence="4" key="1">
    <citation type="journal article" date="2012" name="PLoS Genet.">
        <title>The genomes of the fungal plant pathogens Cladosporium fulvum and Dothistroma septosporum reveal adaptation to different hosts and lifestyles but also signatures of common ancestry.</title>
        <authorList>
            <person name="de Wit P.J.G.M."/>
            <person name="van der Burgt A."/>
            <person name="Oekmen B."/>
            <person name="Stergiopoulos I."/>
            <person name="Abd-Elsalam K.A."/>
            <person name="Aerts A.L."/>
            <person name="Bahkali A.H."/>
            <person name="Beenen H.G."/>
            <person name="Chettri P."/>
            <person name="Cox M.P."/>
            <person name="Datema E."/>
            <person name="de Vries R.P."/>
            <person name="Dhillon B."/>
            <person name="Ganley A.R."/>
            <person name="Griffiths S.A."/>
            <person name="Guo Y."/>
            <person name="Hamelin R.C."/>
            <person name="Henrissat B."/>
            <person name="Kabir M.S."/>
            <person name="Jashni M.K."/>
            <person name="Kema G."/>
            <person name="Klaubauf S."/>
            <person name="Lapidus A."/>
            <person name="Levasseur A."/>
            <person name="Lindquist E."/>
            <person name="Mehrabi R."/>
            <person name="Ohm R.A."/>
            <person name="Owen T.J."/>
            <person name="Salamov A."/>
            <person name="Schwelm A."/>
            <person name="Schijlen E."/>
            <person name="Sun H."/>
            <person name="van den Burg H.A."/>
            <person name="van Ham R.C.H.J."/>
            <person name="Zhang S."/>
            <person name="Goodwin S.B."/>
            <person name="Grigoriev I.V."/>
            <person name="Collemare J."/>
            <person name="Bradshaw R.E."/>
        </authorList>
    </citation>
    <scope>NUCLEOTIDE SEQUENCE [LARGE SCALE GENOMIC DNA]</scope>
    <source>
        <strain evidence="4">NZE10 / CBS 128990</strain>
    </source>
</reference>